<dbReference type="Proteomes" id="UP000761534">
    <property type="component" value="Unassembled WGS sequence"/>
</dbReference>
<dbReference type="Pfam" id="PF13041">
    <property type="entry name" value="PPR_2"/>
    <property type="match status" value="1"/>
</dbReference>
<dbReference type="PANTHER" id="PTHR47933:SF40">
    <property type="entry name" value="PENTATRICOPEPTIDE REPEAT-CONTAINING PROTEIN 1, MITOCHONDRIAL-RELATED"/>
    <property type="match status" value="1"/>
</dbReference>
<dbReference type="OrthoDB" id="411857at2759"/>
<name>A0A642V2W6_9ASCO</name>
<feature type="repeat" description="PPR" evidence="3">
    <location>
        <begin position="747"/>
        <end position="781"/>
    </location>
</feature>
<comment type="subcellular location">
    <subcellularLocation>
        <location evidence="1">Mitochondrion</location>
    </subcellularLocation>
</comment>
<comment type="caution">
    <text evidence="5">The sequence shown here is derived from an EMBL/GenBank/DDBJ whole genome shotgun (WGS) entry which is preliminary data.</text>
</comment>
<feature type="region of interest" description="Disordered" evidence="4">
    <location>
        <begin position="123"/>
        <end position="145"/>
    </location>
</feature>
<dbReference type="EMBL" id="SWFS01000376">
    <property type="protein sequence ID" value="KAA8907666.1"/>
    <property type="molecule type" value="Genomic_DNA"/>
</dbReference>
<evidence type="ECO:0000313" key="6">
    <source>
        <dbReference type="Proteomes" id="UP000761534"/>
    </source>
</evidence>
<dbReference type="PANTHER" id="PTHR47933">
    <property type="entry name" value="PENTATRICOPEPTIDE REPEAT-CONTAINING PROTEIN 1, MITOCHONDRIAL"/>
    <property type="match status" value="1"/>
</dbReference>
<evidence type="ECO:0000256" key="3">
    <source>
        <dbReference type="PROSITE-ProRule" id="PRU00708"/>
    </source>
</evidence>
<sequence>MLLKSLSRHAVLAKNFGASSSNTTTPFFVSTNHLARYQSQVAVKGSGGSSFGNNGSKHSAHNGTTSGGMTAAGVNFSSFSPLTSLDDEKQQVLIENGAVVHRFQKKDQLLRPSLLAKQELKNFNKTHDNNKKQQKAYKVSKTSNKRRIEATANDNGEGDSNVLTKEETDLVTVSELHLSGEHLRVVEYFENLRLKDVIPSLDVYNVVLSSVATLCAGRTDLSPLLEVYSDMVSNKVVPDVTAYSIVIEELLCAARDRLEFYNDSVLFNGVKNRHNINALNSVLSHLDVIEEAKSYVQLAVKIFNASNSVRVQEFSPELYGMLDTICGIFDLASPVETPTTTSSIIKKHFTDNNILEAISEYHQNMTDKNALCSVIDGFVQVEDYESAWNWIQHAELDPEFTLPLTMLENTLASFCGAGQVSLATALFDHISTVRCGSNRAASDYVTLCIEAQDAENVYKTIRETQVRGGVWDHSTVVEVVKYLINVGDVDLSMKVFQAQSQRLAQYVEDKMSKSSETSVDLKDFGSEALEDVFFHLKDTDNLTLDTLLALGNSPFHNKSVLSEIIQNLWGYKELPRLTTMEILSIHNRWLNEEIPQGIVGLEARENYKRLVDEIAYGQLDDAFISEVNNNLMRLGLDMGQWWNRESSIVMKIISDEKLEQNYQHALQTLPHPSTSQEAYDQWVEIHRAVVSHGEKEVATAAYKNLLDMGSFPDATGYGKLIAADDAIDSASDALILFNEAVMNVRPTTFLYNVLLAKLSKARRLKEALMYFQDMERGGVKRSNVTYGTMISAACRAGDEELAKQLFDEMEAKFPPTIAPFNIMLQHYVHTKRRKEALQVYNRLKQVCIPSPHTYKLLIDMYTIEPIDIKAAEQVLEMIPYPTTQHYSALIYAKGVEQRDLEGAKAVYKGEPDELIYQALLESYVINDVDPTEVLLDMEKNRVKLNAYMANILIRGWAPNNLQKSVGLFYHILENKIAEPSSYESIIRAYLHHGDVTSATNVLMIMRMNSYPEPVIAKVQTLIESNNGDLIESIFRHI</sequence>
<evidence type="ECO:0000256" key="4">
    <source>
        <dbReference type="SAM" id="MobiDB-lite"/>
    </source>
</evidence>
<evidence type="ECO:0008006" key="7">
    <source>
        <dbReference type="Google" id="ProtNLM"/>
    </source>
</evidence>
<dbReference type="AlphaFoldDB" id="A0A642V2W6"/>
<protein>
    <recommendedName>
        <fullName evidence="7">Pentacotripeptide-repeat region of PRORP domain-containing protein</fullName>
    </recommendedName>
</protein>
<dbReference type="InterPro" id="IPR051240">
    <property type="entry name" value="Mito_RNA-Proc/Resp"/>
</dbReference>
<dbReference type="GO" id="GO:0003729">
    <property type="term" value="F:mRNA binding"/>
    <property type="evidence" value="ECO:0007669"/>
    <property type="project" value="TreeGrafter"/>
</dbReference>
<dbReference type="GO" id="GO:0005739">
    <property type="term" value="C:mitochondrion"/>
    <property type="evidence" value="ECO:0007669"/>
    <property type="project" value="UniProtKB-SubCell"/>
</dbReference>
<keyword evidence="2" id="KW-0677">Repeat</keyword>
<keyword evidence="6" id="KW-1185">Reference proteome</keyword>
<reference evidence="5" key="1">
    <citation type="journal article" date="2019" name="G3 (Bethesda)">
        <title>Genome Assemblies of Two Rare Opportunistic Yeast Pathogens: Diutina rugosa (syn. Candida rugosa) and Trichomonascus ciferrii (syn. Candida ciferrii).</title>
        <authorList>
            <person name="Mixao V."/>
            <person name="Saus E."/>
            <person name="Hansen A.P."/>
            <person name="Lass-Florl C."/>
            <person name="Gabaldon T."/>
        </authorList>
    </citation>
    <scope>NUCLEOTIDE SEQUENCE</scope>
    <source>
        <strain evidence="5">CBS 4856</strain>
    </source>
</reference>
<evidence type="ECO:0000313" key="5">
    <source>
        <dbReference type="EMBL" id="KAA8907666.1"/>
    </source>
</evidence>
<dbReference type="Gene3D" id="1.25.40.10">
    <property type="entry name" value="Tetratricopeptide repeat domain"/>
    <property type="match status" value="3"/>
</dbReference>
<dbReference type="Pfam" id="PF01535">
    <property type="entry name" value="PPR"/>
    <property type="match status" value="1"/>
</dbReference>
<proteinExistence type="predicted"/>
<evidence type="ECO:0000256" key="1">
    <source>
        <dbReference type="ARBA" id="ARBA00004173"/>
    </source>
</evidence>
<evidence type="ECO:0000256" key="2">
    <source>
        <dbReference type="ARBA" id="ARBA00022737"/>
    </source>
</evidence>
<dbReference type="PROSITE" id="PS51375">
    <property type="entry name" value="PPR"/>
    <property type="match status" value="2"/>
</dbReference>
<dbReference type="Pfam" id="PF08579">
    <property type="entry name" value="RPM2"/>
    <property type="match status" value="1"/>
</dbReference>
<gene>
    <name evidence="5" type="ORF">TRICI_004957</name>
</gene>
<organism evidence="5 6">
    <name type="scientific">Trichomonascus ciferrii</name>
    <dbReference type="NCBI Taxonomy" id="44093"/>
    <lineage>
        <taxon>Eukaryota</taxon>
        <taxon>Fungi</taxon>
        <taxon>Dikarya</taxon>
        <taxon>Ascomycota</taxon>
        <taxon>Saccharomycotina</taxon>
        <taxon>Dipodascomycetes</taxon>
        <taxon>Dipodascales</taxon>
        <taxon>Trichomonascaceae</taxon>
        <taxon>Trichomonascus</taxon>
        <taxon>Trichomonascus ciferrii complex</taxon>
    </lineage>
</organism>
<feature type="repeat" description="PPR" evidence="3">
    <location>
        <begin position="782"/>
        <end position="812"/>
    </location>
</feature>
<dbReference type="VEuPathDB" id="FungiDB:TRICI_004957"/>
<dbReference type="InterPro" id="IPR002885">
    <property type="entry name" value="PPR_rpt"/>
</dbReference>
<dbReference type="InterPro" id="IPR011990">
    <property type="entry name" value="TPR-like_helical_dom_sf"/>
</dbReference>
<accession>A0A642V2W6</accession>
<dbReference type="InterPro" id="IPR013888">
    <property type="entry name" value="RNase_P_Rpm2_mt"/>
</dbReference>
<dbReference type="NCBIfam" id="TIGR00756">
    <property type="entry name" value="PPR"/>
    <property type="match status" value="2"/>
</dbReference>